<feature type="compositionally biased region" description="Acidic residues" evidence="1">
    <location>
        <begin position="288"/>
        <end position="298"/>
    </location>
</feature>
<organism evidence="3 4">
    <name type="scientific">Candidatus Magnetoglobus multicellularis str. Araruama</name>
    <dbReference type="NCBI Taxonomy" id="890399"/>
    <lineage>
        <taxon>Bacteria</taxon>
        <taxon>Pseudomonadati</taxon>
        <taxon>Thermodesulfobacteriota</taxon>
        <taxon>Desulfobacteria</taxon>
        <taxon>Desulfobacterales</taxon>
        <taxon>Desulfobacteraceae</taxon>
        <taxon>Candidatus Magnetoglobus</taxon>
    </lineage>
</organism>
<sequence>METSESKKTGVHTVNDGKMAEIVKLDKRFGRIAIKNKLLTIEQVKDALRKQDYIYKKSNYIVLIGDLLVDSGAMNVRYRDAILKRQNRLITDKKKRKSFGEIAVEKGFITPEQLESALKYQAEKYSERRNVIFLGDVLLEQELISEEQRDIVAKEREAYRESTQAKTEIISPKEVSEPDTKKQMPKTPDQDETPEAETKTDKTSRQDEAAETKSQADKTPDQDETNKTAAPQPNKTPDQDEPIKISPQPDPTPDQDESSKTTPQTDETPEQDEIDDVSEQTAHKTEIVEEEEEEEETGEPYTDLNLEENLQISMTEDKLEAFIKVKAMLPIRTRLLDLKHYIESSGIVHGLVTNKSLKEWIKNKKKRRRPFKIAQGTNPEPPKDARVVFHFETDPKKKEQKKKMVP</sequence>
<feature type="region of interest" description="Disordered" evidence="1">
    <location>
        <begin position="157"/>
        <end position="305"/>
    </location>
</feature>
<proteinExistence type="predicted"/>
<feature type="compositionally biased region" description="Acidic residues" evidence="1">
    <location>
        <begin position="267"/>
        <end position="278"/>
    </location>
</feature>
<gene>
    <name evidence="3" type="ORF">OMM_04027</name>
</gene>
<feature type="region of interest" description="Disordered" evidence="1">
    <location>
        <begin position="366"/>
        <end position="385"/>
    </location>
</feature>
<dbReference type="EMBL" id="ATBP01000685">
    <property type="protein sequence ID" value="ETR69285.1"/>
    <property type="molecule type" value="Genomic_DNA"/>
</dbReference>
<feature type="domain" description="Flagellar Assembly Protein A N-terminal region" evidence="2">
    <location>
        <begin position="311"/>
        <end position="402"/>
    </location>
</feature>
<dbReference type="InterPro" id="IPR046866">
    <property type="entry name" value="FapA_N"/>
</dbReference>
<protein>
    <recommendedName>
        <fullName evidence="2">Flagellar Assembly Protein A N-terminal region domain-containing protein</fullName>
    </recommendedName>
</protein>
<feature type="compositionally biased region" description="Basic and acidic residues" evidence="1">
    <location>
        <begin position="196"/>
        <end position="226"/>
    </location>
</feature>
<feature type="compositionally biased region" description="Polar residues" evidence="1">
    <location>
        <begin position="227"/>
        <end position="236"/>
    </location>
</feature>
<evidence type="ECO:0000259" key="2">
    <source>
        <dbReference type="Pfam" id="PF20250"/>
    </source>
</evidence>
<reference evidence="4" key="1">
    <citation type="submission" date="2012-11" db="EMBL/GenBank/DDBJ databases">
        <authorList>
            <person name="Lucero-Rivera Y.E."/>
            <person name="Tovar-Ramirez D."/>
        </authorList>
    </citation>
    <scope>NUCLEOTIDE SEQUENCE [LARGE SCALE GENOMIC DNA]</scope>
    <source>
        <strain evidence="4">Araruama</strain>
    </source>
</reference>
<name>A0A1V1P3H3_9BACT</name>
<dbReference type="SUPFAM" id="SSF160246">
    <property type="entry name" value="EspE N-terminal domain-like"/>
    <property type="match status" value="1"/>
</dbReference>
<dbReference type="AlphaFoldDB" id="A0A1V1P3H3"/>
<accession>A0A1V1P3H3</accession>
<dbReference type="Pfam" id="PF20250">
    <property type="entry name" value="FapA_N"/>
    <property type="match status" value="1"/>
</dbReference>
<dbReference type="Proteomes" id="UP000189670">
    <property type="component" value="Unassembled WGS sequence"/>
</dbReference>
<evidence type="ECO:0000313" key="4">
    <source>
        <dbReference type="Proteomes" id="UP000189670"/>
    </source>
</evidence>
<evidence type="ECO:0000313" key="3">
    <source>
        <dbReference type="EMBL" id="ETR69285.1"/>
    </source>
</evidence>
<dbReference type="InterPro" id="IPR037257">
    <property type="entry name" value="T2SS_E_N_sf"/>
</dbReference>
<comment type="caution">
    <text evidence="3">The sequence shown here is derived from an EMBL/GenBank/DDBJ whole genome shotgun (WGS) entry which is preliminary data.</text>
</comment>
<evidence type="ECO:0000256" key="1">
    <source>
        <dbReference type="SAM" id="MobiDB-lite"/>
    </source>
</evidence>